<organism evidence="3 4">
    <name type="scientific">Saccharopolyspora taberi</name>
    <dbReference type="NCBI Taxonomy" id="60895"/>
    <lineage>
        <taxon>Bacteria</taxon>
        <taxon>Bacillati</taxon>
        <taxon>Actinomycetota</taxon>
        <taxon>Actinomycetes</taxon>
        <taxon>Pseudonocardiales</taxon>
        <taxon>Pseudonocardiaceae</taxon>
        <taxon>Saccharopolyspora</taxon>
    </lineage>
</organism>
<sequence>MNTRHDRSDGPDDIDAAFAEIVAGLEREQSFGKWPEAEAETEAERTPRPEQPTEDTGPRDWTPPDEPEDEGHYVPPEPPPLPTPRPSTLGGIVVIGIGLILLLLPALAGLGSSTALPIGLIAVSGGIIWLLLRMRQGPPSSGDDGAQV</sequence>
<gene>
    <name evidence="3" type="ORF">GCM10010470_38520</name>
</gene>
<dbReference type="Proteomes" id="UP001500979">
    <property type="component" value="Unassembled WGS sequence"/>
</dbReference>
<evidence type="ECO:0000256" key="1">
    <source>
        <dbReference type="SAM" id="MobiDB-lite"/>
    </source>
</evidence>
<reference evidence="3 4" key="1">
    <citation type="journal article" date="2019" name="Int. J. Syst. Evol. Microbiol.">
        <title>The Global Catalogue of Microorganisms (GCM) 10K type strain sequencing project: providing services to taxonomists for standard genome sequencing and annotation.</title>
        <authorList>
            <consortium name="The Broad Institute Genomics Platform"/>
            <consortium name="The Broad Institute Genome Sequencing Center for Infectious Disease"/>
            <person name="Wu L."/>
            <person name="Ma J."/>
        </authorList>
    </citation>
    <scope>NUCLEOTIDE SEQUENCE [LARGE SCALE GENOMIC DNA]</scope>
    <source>
        <strain evidence="3 4">JCM 9383</strain>
    </source>
</reference>
<evidence type="ECO:0008006" key="5">
    <source>
        <dbReference type="Google" id="ProtNLM"/>
    </source>
</evidence>
<dbReference type="RefSeq" id="WP_344681627.1">
    <property type="nucleotide sequence ID" value="NZ_BAAAUX010000016.1"/>
</dbReference>
<comment type="caution">
    <text evidence="3">The sequence shown here is derived from an EMBL/GenBank/DDBJ whole genome shotgun (WGS) entry which is preliminary data.</text>
</comment>
<accession>A0ABN3VGU0</accession>
<keyword evidence="2" id="KW-0472">Membrane</keyword>
<evidence type="ECO:0000313" key="4">
    <source>
        <dbReference type="Proteomes" id="UP001500979"/>
    </source>
</evidence>
<feature type="transmembrane region" description="Helical" evidence="2">
    <location>
        <begin position="114"/>
        <end position="132"/>
    </location>
</feature>
<keyword evidence="2" id="KW-0812">Transmembrane</keyword>
<feature type="region of interest" description="Disordered" evidence="1">
    <location>
        <begin position="27"/>
        <end position="88"/>
    </location>
</feature>
<keyword evidence="4" id="KW-1185">Reference proteome</keyword>
<protein>
    <recommendedName>
        <fullName evidence="5">DUF308 domain-containing protein</fullName>
    </recommendedName>
</protein>
<proteinExistence type="predicted"/>
<evidence type="ECO:0000256" key="2">
    <source>
        <dbReference type="SAM" id="Phobius"/>
    </source>
</evidence>
<feature type="transmembrane region" description="Helical" evidence="2">
    <location>
        <begin position="89"/>
        <end position="108"/>
    </location>
</feature>
<name>A0ABN3VGU0_9PSEU</name>
<feature type="compositionally biased region" description="Pro residues" evidence="1">
    <location>
        <begin position="75"/>
        <end position="85"/>
    </location>
</feature>
<keyword evidence="2" id="KW-1133">Transmembrane helix</keyword>
<dbReference type="EMBL" id="BAAAUX010000016">
    <property type="protein sequence ID" value="GAA2799740.1"/>
    <property type="molecule type" value="Genomic_DNA"/>
</dbReference>
<evidence type="ECO:0000313" key="3">
    <source>
        <dbReference type="EMBL" id="GAA2799740.1"/>
    </source>
</evidence>